<dbReference type="Gene3D" id="1.10.287.130">
    <property type="match status" value="1"/>
</dbReference>
<evidence type="ECO:0000313" key="14">
    <source>
        <dbReference type="EMBL" id="RBL92420.1"/>
    </source>
</evidence>
<dbReference type="PROSITE" id="PS50109">
    <property type="entry name" value="HIS_KIN"/>
    <property type="match status" value="1"/>
</dbReference>
<dbReference type="EC" id="2.7.13.3" evidence="3"/>
<evidence type="ECO:0000256" key="9">
    <source>
        <dbReference type="ARBA" id="ARBA00023012"/>
    </source>
</evidence>
<dbReference type="GO" id="GO:0000155">
    <property type="term" value="F:phosphorelay sensor kinase activity"/>
    <property type="evidence" value="ECO:0007669"/>
    <property type="project" value="InterPro"/>
</dbReference>
<proteinExistence type="predicted"/>
<keyword evidence="5" id="KW-0808">Transferase</keyword>
<dbReference type="Gene3D" id="3.30.565.10">
    <property type="entry name" value="Histidine kinase-like ATPase, C-terminal domain"/>
    <property type="match status" value="1"/>
</dbReference>
<evidence type="ECO:0000259" key="12">
    <source>
        <dbReference type="PROSITE" id="PS50109"/>
    </source>
</evidence>
<dbReference type="InterPro" id="IPR005467">
    <property type="entry name" value="His_kinase_dom"/>
</dbReference>
<evidence type="ECO:0000256" key="11">
    <source>
        <dbReference type="SAM" id="Phobius"/>
    </source>
</evidence>
<dbReference type="InterPro" id="IPR036890">
    <property type="entry name" value="HATPase_C_sf"/>
</dbReference>
<dbReference type="CDD" id="cd00075">
    <property type="entry name" value="HATPase"/>
    <property type="match status" value="1"/>
</dbReference>
<dbReference type="FunFam" id="1.10.287.130:FF:000001">
    <property type="entry name" value="Two-component sensor histidine kinase"/>
    <property type="match status" value="1"/>
</dbReference>
<dbReference type="PANTHER" id="PTHR45436:SF5">
    <property type="entry name" value="SENSOR HISTIDINE KINASE TRCS"/>
    <property type="match status" value="1"/>
</dbReference>
<feature type="domain" description="Histidine kinase" evidence="12">
    <location>
        <begin position="238"/>
        <end position="449"/>
    </location>
</feature>
<dbReference type="SMART" id="SM00388">
    <property type="entry name" value="HisKA"/>
    <property type="match status" value="1"/>
</dbReference>
<keyword evidence="8 11" id="KW-1133">Transmembrane helix</keyword>
<dbReference type="SUPFAM" id="SSF55874">
    <property type="entry name" value="ATPase domain of HSP90 chaperone/DNA topoisomerase II/histidine kinase"/>
    <property type="match status" value="1"/>
</dbReference>
<dbReference type="AlphaFoldDB" id="A0A365Y1P4"/>
<evidence type="ECO:0000256" key="4">
    <source>
        <dbReference type="ARBA" id="ARBA00022553"/>
    </source>
</evidence>
<evidence type="ECO:0000256" key="1">
    <source>
        <dbReference type="ARBA" id="ARBA00000085"/>
    </source>
</evidence>
<organism evidence="14 15">
    <name type="scientific">Chitinophaga flava</name>
    <dbReference type="NCBI Taxonomy" id="2259036"/>
    <lineage>
        <taxon>Bacteria</taxon>
        <taxon>Pseudomonadati</taxon>
        <taxon>Bacteroidota</taxon>
        <taxon>Chitinophagia</taxon>
        <taxon>Chitinophagales</taxon>
        <taxon>Chitinophagaceae</taxon>
        <taxon>Chitinophaga</taxon>
    </lineage>
</organism>
<dbReference type="Pfam" id="PF02518">
    <property type="entry name" value="HATPase_c"/>
    <property type="match status" value="1"/>
</dbReference>
<feature type="transmembrane region" description="Helical" evidence="11">
    <location>
        <begin position="12"/>
        <end position="30"/>
    </location>
</feature>
<sequence length="449" mass="51145">MTVRNRLSLQFTFLFAVLLFILLAGIYSLVERNRKISFYDKLEDRAMTVAQFYLAEDNLSQEGFLAVLKKYPRSLNQEVIRIYNNQFEPVFIKEDTVRWDKTTLQQVVSQKRIRFTRNGQQACAIYYMDNSGNFIIVATAVDSNGIENMRQLAWIMSIAFLLSLLITYILGRIFSRMALSPINHVIDNVRTIRATSLDKRLHVNAHKTDEIDELSITINHLLEHLEQSFEAQRVFIANASHELRTPITAILGEAEIALLQNRNTEEYKTTLRNVVEDATKLTSLISSLLELAQANMDNNDLQQVSMNELLWEVVDEWSNNGHYPVKIVFRFGLDVSKVTMQGHRHLLFLALSNVVKNAIKFSAGEEVYCELNATDTQIHVTVSDKGIGIPEGETEKIFRPFYRSANAMSYAGFGIGLSLTEKIVRLHNGAIHVHSSSGAGTTFRFVFPR</sequence>
<dbReference type="OrthoDB" id="594725at2"/>
<protein>
    <recommendedName>
        <fullName evidence="3">histidine kinase</fullName>
        <ecNumber evidence="3">2.7.13.3</ecNumber>
    </recommendedName>
</protein>
<dbReference type="CDD" id="cd06225">
    <property type="entry name" value="HAMP"/>
    <property type="match status" value="1"/>
</dbReference>
<comment type="caution">
    <text evidence="14">The sequence shown here is derived from an EMBL/GenBank/DDBJ whole genome shotgun (WGS) entry which is preliminary data.</text>
</comment>
<evidence type="ECO:0000256" key="2">
    <source>
        <dbReference type="ARBA" id="ARBA00004370"/>
    </source>
</evidence>
<keyword evidence="10 11" id="KW-0472">Membrane</keyword>
<dbReference type="InterPro" id="IPR003594">
    <property type="entry name" value="HATPase_dom"/>
</dbReference>
<dbReference type="InterPro" id="IPR003661">
    <property type="entry name" value="HisK_dim/P_dom"/>
</dbReference>
<keyword evidence="4" id="KW-0597">Phosphoprotein</keyword>
<dbReference type="InterPro" id="IPR050428">
    <property type="entry name" value="TCS_sensor_his_kinase"/>
</dbReference>
<dbReference type="Pfam" id="PF00672">
    <property type="entry name" value="HAMP"/>
    <property type="match status" value="1"/>
</dbReference>
<dbReference type="SMART" id="SM00304">
    <property type="entry name" value="HAMP"/>
    <property type="match status" value="1"/>
</dbReference>
<dbReference type="PROSITE" id="PS50885">
    <property type="entry name" value="HAMP"/>
    <property type="match status" value="1"/>
</dbReference>
<dbReference type="EMBL" id="QFFJ01000001">
    <property type="protein sequence ID" value="RBL92420.1"/>
    <property type="molecule type" value="Genomic_DNA"/>
</dbReference>
<comment type="catalytic activity">
    <reaction evidence="1">
        <text>ATP + protein L-histidine = ADP + protein N-phospho-L-histidine.</text>
        <dbReference type="EC" id="2.7.13.3"/>
    </reaction>
</comment>
<keyword evidence="7 14" id="KW-0418">Kinase</keyword>
<dbReference type="InterPro" id="IPR036097">
    <property type="entry name" value="HisK_dim/P_sf"/>
</dbReference>
<feature type="domain" description="HAMP" evidence="13">
    <location>
        <begin position="176"/>
        <end position="230"/>
    </location>
</feature>
<dbReference type="Pfam" id="PF00512">
    <property type="entry name" value="HisKA"/>
    <property type="match status" value="1"/>
</dbReference>
<dbReference type="Gene3D" id="6.10.340.10">
    <property type="match status" value="1"/>
</dbReference>
<dbReference type="SUPFAM" id="SSF47384">
    <property type="entry name" value="Homodimeric domain of signal transducing histidine kinase"/>
    <property type="match status" value="1"/>
</dbReference>
<dbReference type="RefSeq" id="WP_113615024.1">
    <property type="nucleotide sequence ID" value="NZ_QFFJ01000001.1"/>
</dbReference>
<name>A0A365Y1P4_9BACT</name>
<keyword evidence="6 11" id="KW-0812">Transmembrane</keyword>
<dbReference type="Proteomes" id="UP000253410">
    <property type="component" value="Unassembled WGS sequence"/>
</dbReference>
<gene>
    <name evidence="14" type="ORF">DF182_07510</name>
</gene>
<evidence type="ECO:0000256" key="8">
    <source>
        <dbReference type="ARBA" id="ARBA00022989"/>
    </source>
</evidence>
<evidence type="ECO:0000256" key="7">
    <source>
        <dbReference type="ARBA" id="ARBA00022777"/>
    </source>
</evidence>
<evidence type="ECO:0000256" key="3">
    <source>
        <dbReference type="ARBA" id="ARBA00012438"/>
    </source>
</evidence>
<evidence type="ECO:0000256" key="5">
    <source>
        <dbReference type="ARBA" id="ARBA00022679"/>
    </source>
</evidence>
<dbReference type="GO" id="GO:0005886">
    <property type="term" value="C:plasma membrane"/>
    <property type="evidence" value="ECO:0007669"/>
    <property type="project" value="TreeGrafter"/>
</dbReference>
<dbReference type="InterPro" id="IPR004358">
    <property type="entry name" value="Sig_transdc_His_kin-like_C"/>
</dbReference>
<dbReference type="PANTHER" id="PTHR45436">
    <property type="entry name" value="SENSOR HISTIDINE KINASE YKOH"/>
    <property type="match status" value="1"/>
</dbReference>
<dbReference type="InterPro" id="IPR003660">
    <property type="entry name" value="HAMP_dom"/>
</dbReference>
<accession>A0A365Y1P4</accession>
<evidence type="ECO:0000256" key="6">
    <source>
        <dbReference type="ARBA" id="ARBA00022692"/>
    </source>
</evidence>
<evidence type="ECO:0000259" key="13">
    <source>
        <dbReference type="PROSITE" id="PS50885"/>
    </source>
</evidence>
<keyword evidence="15" id="KW-1185">Reference proteome</keyword>
<keyword evidence="9" id="KW-0902">Two-component regulatory system</keyword>
<dbReference type="CDD" id="cd00082">
    <property type="entry name" value="HisKA"/>
    <property type="match status" value="1"/>
</dbReference>
<reference evidence="14 15" key="1">
    <citation type="submission" date="2018-05" db="EMBL/GenBank/DDBJ databases">
        <title>Chitinophaga sp. K3CV102501T nov., isolated from isolated from a monsoon evergreen broad-leaved forest soil.</title>
        <authorList>
            <person name="Lv Y."/>
        </authorList>
    </citation>
    <scope>NUCLEOTIDE SEQUENCE [LARGE SCALE GENOMIC DNA]</scope>
    <source>
        <strain evidence="14 15">GDMCC 1.1325</strain>
    </source>
</reference>
<feature type="transmembrane region" description="Helical" evidence="11">
    <location>
        <begin position="152"/>
        <end position="171"/>
    </location>
</feature>
<dbReference type="PRINTS" id="PR00344">
    <property type="entry name" value="BCTRLSENSOR"/>
</dbReference>
<evidence type="ECO:0000313" key="15">
    <source>
        <dbReference type="Proteomes" id="UP000253410"/>
    </source>
</evidence>
<evidence type="ECO:0000256" key="10">
    <source>
        <dbReference type="ARBA" id="ARBA00023136"/>
    </source>
</evidence>
<comment type="subcellular location">
    <subcellularLocation>
        <location evidence="2">Membrane</location>
    </subcellularLocation>
</comment>
<dbReference type="SMART" id="SM00387">
    <property type="entry name" value="HATPase_c"/>
    <property type="match status" value="1"/>
</dbReference>